<feature type="transmembrane region" description="Helical" evidence="2">
    <location>
        <begin position="172"/>
        <end position="196"/>
    </location>
</feature>
<dbReference type="Pfam" id="PF20151">
    <property type="entry name" value="DUF6533"/>
    <property type="match status" value="1"/>
</dbReference>
<feature type="transmembrane region" description="Helical" evidence="2">
    <location>
        <begin position="121"/>
        <end position="144"/>
    </location>
</feature>
<feature type="domain" description="DUF6533" evidence="3">
    <location>
        <begin position="28"/>
        <end position="71"/>
    </location>
</feature>
<feature type="transmembrane region" description="Helical" evidence="2">
    <location>
        <begin position="55"/>
        <end position="78"/>
    </location>
</feature>
<evidence type="ECO:0000313" key="5">
    <source>
        <dbReference type="Proteomes" id="UP000308197"/>
    </source>
</evidence>
<gene>
    <name evidence="4" type="ORF">K466DRAFT_522640</name>
</gene>
<keyword evidence="2" id="KW-0472">Membrane</keyword>
<feature type="region of interest" description="Disordered" evidence="1">
    <location>
        <begin position="311"/>
        <end position="346"/>
    </location>
</feature>
<evidence type="ECO:0000259" key="3">
    <source>
        <dbReference type="Pfam" id="PF20151"/>
    </source>
</evidence>
<dbReference type="Proteomes" id="UP000308197">
    <property type="component" value="Unassembled WGS sequence"/>
</dbReference>
<evidence type="ECO:0000256" key="2">
    <source>
        <dbReference type="SAM" id="Phobius"/>
    </source>
</evidence>
<name>A0A5C3PDK7_9APHY</name>
<keyword evidence="5" id="KW-1185">Reference proteome</keyword>
<feature type="transmembrane region" description="Helical" evidence="2">
    <location>
        <begin position="245"/>
        <end position="265"/>
    </location>
</feature>
<feature type="transmembrane region" description="Helical" evidence="2">
    <location>
        <begin position="90"/>
        <end position="109"/>
    </location>
</feature>
<reference evidence="4 5" key="1">
    <citation type="journal article" date="2019" name="Nat. Ecol. Evol.">
        <title>Megaphylogeny resolves global patterns of mushroom evolution.</title>
        <authorList>
            <person name="Varga T."/>
            <person name="Krizsan K."/>
            <person name="Foldi C."/>
            <person name="Dima B."/>
            <person name="Sanchez-Garcia M."/>
            <person name="Sanchez-Ramirez S."/>
            <person name="Szollosi G.J."/>
            <person name="Szarkandi J.G."/>
            <person name="Papp V."/>
            <person name="Albert L."/>
            <person name="Andreopoulos W."/>
            <person name="Angelini C."/>
            <person name="Antonin V."/>
            <person name="Barry K.W."/>
            <person name="Bougher N.L."/>
            <person name="Buchanan P."/>
            <person name="Buyck B."/>
            <person name="Bense V."/>
            <person name="Catcheside P."/>
            <person name="Chovatia M."/>
            <person name="Cooper J."/>
            <person name="Damon W."/>
            <person name="Desjardin D."/>
            <person name="Finy P."/>
            <person name="Geml J."/>
            <person name="Haridas S."/>
            <person name="Hughes K."/>
            <person name="Justo A."/>
            <person name="Karasinski D."/>
            <person name="Kautmanova I."/>
            <person name="Kiss B."/>
            <person name="Kocsube S."/>
            <person name="Kotiranta H."/>
            <person name="LaButti K.M."/>
            <person name="Lechner B.E."/>
            <person name="Liimatainen K."/>
            <person name="Lipzen A."/>
            <person name="Lukacs Z."/>
            <person name="Mihaltcheva S."/>
            <person name="Morgado L.N."/>
            <person name="Niskanen T."/>
            <person name="Noordeloos M.E."/>
            <person name="Ohm R.A."/>
            <person name="Ortiz-Santana B."/>
            <person name="Ovrebo C."/>
            <person name="Racz N."/>
            <person name="Riley R."/>
            <person name="Savchenko A."/>
            <person name="Shiryaev A."/>
            <person name="Soop K."/>
            <person name="Spirin V."/>
            <person name="Szebenyi C."/>
            <person name="Tomsovsky M."/>
            <person name="Tulloss R.E."/>
            <person name="Uehling J."/>
            <person name="Grigoriev I.V."/>
            <person name="Vagvolgyi C."/>
            <person name="Papp T."/>
            <person name="Martin F.M."/>
            <person name="Miettinen O."/>
            <person name="Hibbett D.S."/>
            <person name="Nagy L.G."/>
        </authorList>
    </citation>
    <scope>NUCLEOTIDE SEQUENCE [LARGE SCALE GENOMIC DNA]</scope>
    <source>
        <strain evidence="4 5">HHB13444</strain>
    </source>
</reference>
<dbReference type="EMBL" id="ML211158">
    <property type="protein sequence ID" value="TFK87321.1"/>
    <property type="molecule type" value="Genomic_DNA"/>
</dbReference>
<protein>
    <recommendedName>
        <fullName evidence="3">DUF6533 domain-containing protein</fullName>
    </recommendedName>
</protein>
<keyword evidence="2" id="KW-0812">Transmembrane</keyword>
<accession>A0A5C3PDK7</accession>
<dbReference type="AlphaFoldDB" id="A0A5C3PDK7"/>
<organism evidence="4 5">
    <name type="scientific">Polyporus arcularius HHB13444</name>
    <dbReference type="NCBI Taxonomy" id="1314778"/>
    <lineage>
        <taxon>Eukaryota</taxon>
        <taxon>Fungi</taxon>
        <taxon>Dikarya</taxon>
        <taxon>Basidiomycota</taxon>
        <taxon>Agaricomycotina</taxon>
        <taxon>Agaricomycetes</taxon>
        <taxon>Polyporales</taxon>
        <taxon>Polyporaceae</taxon>
        <taxon>Polyporus</taxon>
    </lineage>
</organism>
<dbReference type="InterPro" id="IPR045340">
    <property type="entry name" value="DUF6533"/>
</dbReference>
<evidence type="ECO:0000313" key="4">
    <source>
        <dbReference type="EMBL" id="TFK87321.1"/>
    </source>
</evidence>
<keyword evidence="2" id="KW-1133">Transmembrane helix</keyword>
<evidence type="ECO:0000256" key="1">
    <source>
        <dbReference type="SAM" id="MobiDB-lite"/>
    </source>
</evidence>
<proteinExistence type="predicted"/>
<sequence length="363" mass="40229">MSSSLTDPAEVAAIIAVYDTLYLSNRFGLAAFSFLVFEYVITFDQEVHMFWHRRWTGASILFFLTRYIPILAYAVQLMEFISMSDESCNLLVKAGNGLVFIQYLTWATFSGMRALALSRNWYIAVPIFGLSVVAFGVNMAQFGLGLFGTNDPIFGCMPEIPITAEEAKKLTIIIRTCLITADICLIIITWVGIPKFAGIRETMRVSSLSSILMRDGLIYFAVLFVLNSLHLALTMISFVRAYSPTSYITIFTEPITAVLISRFLLDLQAANRKTVIMDSEDPLYISTVSFADTLSFARVVGSLGESMVAGEAGRTSDDYTTGESDDSEPTRVEDEEGTESPIVFKEGEPAPAIELEFRLPPEP</sequence>
<feature type="transmembrane region" description="Helical" evidence="2">
    <location>
        <begin position="217"/>
        <end position="239"/>
    </location>
</feature>
<dbReference type="STRING" id="1314778.A0A5C3PDK7"/>
<feature type="compositionally biased region" description="Acidic residues" evidence="1">
    <location>
        <begin position="323"/>
        <end position="338"/>
    </location>
</feature>
<dbReference type="InParanoid" id="A0A5C3PDK7"/>